<keyword evidence="3" id="KW-1185">Reference proteome</keyword>
<dbReference type="AlphaFoldDB" id="A0AAN8DEU8"/>
<sequence length="226" mass="24991">MTFSLKVKPLSLFDSKGKNAFFRDLTTIQLMPSGDMDPGLVSIRQEFLLRVLTAWVQAINDPSIPASGNTSPSPPSNGPKADWWPSLCLELGSLLQVNPDILRRHLVCELYSQGLDPRAEEVMLEVEDKDVLGSQLLVLTGQRLSYCLLHSQSQTQPAMELLARLPPTLCTWIKAMDPSELRCPLVPLSQTSRLVGRLVEILPENHAQYILALHLLEAVEALSAEG</sequence>
<accession>A0AAN8DEU8</accession>
<dbReference type="Proteomes" id="UP001331515">
    <property type="component" value="Unassembled WGS sequence"/>
</dbReference>
<evidence type="ECO:0000259" key="1">
    <source>
        <dbReference type="Pfam" id="PF14656"/>
    </source>
</evidence>
<reference evidence="2 3" key="1">
    <citation type="journal article" date="2023" name="Mol. Biol. Evol.">
        <title>Genomics of Secondarily Temperate Adaptation in the Only Non-Antarctic Icefish.</title>
        <authorList>
            <person name="Rivera-Colon A.G."/>
            <person name="Rayamajhi N."/>
            <person name="Minhas B.F."/>
            <person name="Madrigal G."/>
            <person name="Bilyk K.T."/>
            <person name="Yoon V."/>
            <person name="Hune M."/>
            <person name="Gregory S."/>
            <person name="Cheng C.H.C."/>
            <person name="Catchen J.M."/>
        </authorList>
    </citation>
    <scope>NUCLEOTIDE SEQUENCE [LARGE SCALE GENOMIC DNA]</scope>
    <source>
        <tissue evidence="2">White muscle</tissue>
    </source>
</reference>
<gene>
    <name evidence="2" type="ORF">CgunFtcFv8_011434</name>
</gene>
<proteinExistence type="predicted"/>
<name>A0AAN8DEU8_CHAGU</name>
<evidence type="ECO:0000313" key="3">
    <source>
        <dbReference type="Proteomes" id="UP001331515"/>
    </source>
</evidence>
<dbReference type="InterPro" id="IPR029257">
    <property type="entry name" value="RAB3GAP2_C"/>
</dbReference>
<evidence type="ECO:0000313" key="2">
    <source>
        <dbReference type="EMBL" id="KAK5916453.1"/>
    </source>
</evidence>
<feature type="domain" description="Rab3GAP regulatory subunit C-terminal" evidence="1">
    <location>
        <begin position="1"/>
        <end position="203"/>
    </location>
</feature>
<organism evidence="2 3">
    <name type="scientific">Champsocephalus gunnari</name>
    <name type="common">Mackerel icefish</name>
    <dbReference type="NCBI Taxonomy" id="52237"/>
    <lineage>
        <taxon>Eukaryota</taxon>
        <taxon>Metazoa</taxon>
        <taxon>Chordata</taxon>
        <taxon>Craniata</taxon>
        <taxon>Vertebrata</taxon>
        <taxon>Euteleostomi</taxon>
        <taxon>Actinopterygii</taxon>
        <taxon>Neopterygii</taxon>
        <taxon>Teleostei</taxon>
        <taxon>Neoteleostei</taxon>
        <taxon>Acanthomorphata</taxon>
        <taxon>Eupercaria</taxon>
        <taxon>Perciformes</taxon>
        <taxon>Notothenioidei</taxon>
        <taxon>Channichthyidae</taxon>
        <taxon>Champsocephalus</taxon>
    </lineage>
</organism>
<dbReference type="EMBL" id="JAURVH010001526">
    <property type="protein sequence ID" value="KAK5916453.1"/>
    <property type="molecule type" value="Genomic_DNA"/>
</dbReference>
<protein>
    <recommendedName>
        <fullName evidence="1">Rab3GAP regulatory subunit C-terminal domain-containing protein</fullName>
    </recommendedName>
</protein>
<comment type="caution">
    <text evidence="2">The sequence shown here is derived from an EMBL/GenBank/DDBJ whole genome shotgun (WGS) entry which is preliminary data.</text>
</comment>
<dbReference type="Pfam" id="PF14656">
    <property type="entry name" value="RAB3GAP2_C"/>
    <property type="match status" value="1"/>
</dbReference>